<sequence length="107" mass="12746">MLSNYTYRKYAINKGYNDDVKLFAPYYLELVSNPREVETGYWVFESCKVELNSSYFNFSGSVPFSPKPVNYWQEVYEDDKPFKNNVYTVKLLSLFTSKNFINKSRRN</sequence>
<dbReference type="RefSeq" id="WP_053391152.1">
    <property type="nucleotide sequence ID" value="NZ_CP010899.1"/>
</dbReference>
<dbReference type="Proteomes" id="UP000062963">
    <property type="component" value="Chromosome"/>
</dbReference>
<dbReference type="KEGG" id="skn:SKUN_001138"/>
<dbReference type="OrthoDB" id="390989at2"/>
<accession>A0A0K2JHF6</accession>
<evidence type="ECO:0000313" key="2">
    <source>
        <dbReference type="Proteomes" id="UP000062963"/>
    </source>
</evidence>
<dbReference type="AlphaFoldDB" id="A0A0K2JHF6"/>
<evidence type="ECO:0000313" key="1">
    <source>
        <dbReference type="EMBL" id="ALA98024.1"/>
    </source>
</evidence>
<dbReference type="PATRIC" id="fig|273035.7.peg.1403"/>
<name>A0A0K2JHF6_SPIKU</name>
<gene>
    <name evidence="1" type="ORF">SKUN_001138</name>
</gene>
<dbReference type="EMBL" id="CP010899">
    <property type="protein sequence ID" value="ALA98024.1"/>
    <property type="molecule type" value="Genomic_DNA"/>
</dbReference>
<reference evidence="1 2" key="1">
    <citation type="journal article" date="2015" name="Genome Announc.">
        <title>Complete Genome Sequence of Spiroplasma kunkelii Strain CR2-3x, Causal Agent of Corn Stunt Disease in Zea mays L.</title>
        <authorList>
            <person name="Davis R.E."/>
            <person name="Shao J."/>
            <person name="Dally E.L."/>
            <person name="Zhao Y."/>
            <person name="Gasparich G.E."/>
            <person name="Gaynor B.J."/>
            <person name="Athey J.C."/>
            <person name="Harrison N.A."/>
            <person name="Donofrio N."/>
        </authorList>
    </citation>
    <scope>NUCLEOTIDE SEQUENCE [LARGE SCALE GENOMIC DNA]</scope>
    <source>
        <strain evidence="1 2">CR2-3x</strain>
    </source>
</reference>
<protein>
    <submittedName>
        <fullName evidence="1">Uncharacterized protein</fullName>
    </submittedName>
</protein>
<keyword evidence="2" id="KW-1185">Reference proteome</keyword>
<proteinExistence type="predicted"/>
<organism evidence="1 2">
    <name type="scientific">Spiroplasma kunkelii CR2-3x</name>
    <dbReference type="NCBI Taxonomy" id="273035"/>
    <lineage>
        <taxon>Bacteria</taxon>
        <taxon>Bacillati</taxon>
        <taxon>Mycoplasmatota</taxon>
        <taxon>Mollicutes</taxon>
        <taxon>Entomoplasmatales</taxon>
        <taxon>Spiroplasmataceae</taxon>
        <taxon>Spiroplasma</taxon>
    </lineage>
</organism>